<evidence type="ECO:0000313" key="10">
    <source>
        <dbReference type="Proteomes" id="UP000631114"/>
    </source>
</evidence>
<protein>
    <recommendedName>
        <fullName evidence="8">Amino acid transporter transmembrane domain-containing protein</fullName>
    </recommendedName>
</protein>
<evidence type="ECO:0000256" key="3">
    <source>
        <dbReference type="ARBA" id="ARBA00022692"/>
    </source>
</evidence>
<keyword evidence="6 7" id="KW-0472">Membrane</keyword>
<keyword evidence="4" id="KW-0029">Amino-acid transport</keyword>
<dbReference type="OrthoDB" id="40134at2759"/>
<comment type="subcellular location">
    <subcellularLocation>
        <location evidence="1">Membrane</location>
    </subcellularLocation>
</comment>
<dbReference type="Proteomes" id="UP000631114">
    <property type="component" value="Unassembled WGS sequence"/>
</dbReference>
<feature type="transmembrane region" description="Helical" evidence="7">
    <location>
        <begin position="104"/>
        <end position="124"/>
    </location>
</feature>
<evidence type="ECO:0000256" key="1">
    <source>
        <dbReference type="ARBA" id="ARBA00004370"/>
    </source>
</evidence>
<keyword evidence="10" id="KW-1185">Reference proteome</keyword>
<keyword evidence="5 7" id="KW-1133">Transmembrane helix</keyword>
<feature type="transmembrane region" description="Helical" evidence="7">
    <location>
        <begin position="362"/>
        <end position="382"/>
    </location>
</feature>
<comment type="caution">
    <text evidence="9">The sequence shown here is derived from an EMBL/GenBank/DDBJ whole genome shotgun (WGS) entry which is preliminary data.</text>
</comment>
<feature type="transmembrane region" description="Helical" evidence="7">
    <location>
        <begin position="41"/>
        <end position="61"/>
    </location>
</feature>
<reference evidence="9 10" key="1">
    <citation type="submission" date="2020-10" db="EMBL/GenBank/DDBJ databases">
        <title>The Coptis chinensis genome and diversification of protoberbering-type alkaloids.</title>
        <authorList>
            <person name="Wang B."/>
            <person name="Shu S."/>
            <person name="Song C."/>
            <person name="Liu Y."/>
        </authorList>
    </citation>
    <scope>NUCLEOTIDE SEQUENCE [LARGE SCALE GENOMIC DNA]</scope>
    <source>
        <strain evidence="9">HL-2020</strain>
        <tissue evidence="9">Leaf</tissue>
    </source>
</reference>
<proteinExistence type="predicted"/>
<evidence type="ECO:0000256" key="7">
    <source>
        <dbReference type="SAM" id="Phobius"/>
    </source>
</evidence>
<feature type="transmembrane region" description="Helical" evidence="7">
    <location>
        <begin position="166"/>
        <end position="189"/>
    </location>
</feature>
<sequence>MELQGDDGRIRTGTVWTATAHAITATIGSGVLALPWSVAQLGWIIGPFVLIFFSFVTYYTATLLCDCYRSPDPVNGRRNYTYIGAVRACLGAREVVVCSTLQCAILWGTMVGYTITAATSMATVKRSHCFHDKGHDAKCDASGILFLVIFGVIEIILSQFPNMEKVTLLSVIAAAMSFVYSFISSYLCIEKFVSHPKLRGGLFNLEMSKGVTASTKAFHYFQALGNIAFAYTYCMLLLEIQDTLKSLPPENKTMKRATMFSVSITTIFYVTLGCMGYLAFGNDAPGNILTGFYEPFWLVDTANLSVIIHLIAAYQVFAQPIYSIQEKWLALKWPNKGFFNNVYTWRLPCTKGPKFQFTLAKLFLRPAFVIFTTFVAMMFPFFNAIVGLLGAMSFFPLTVYFPLTMYIVQAKIKRGSFKWKAMQSLSMVCLVVTLISGVGSIADIVNHLKHAGLFKIEL</sequence>
<evidence type="ECO:0000256" key="6">
    <source>
        <dbReference type="ARBA" id="ARBA00023136"/>
    </source>
</evidence>
<dbReference type="PANTHER" id="PTHR48017">
    <property type="entry name" value="OS05G0424000 PROTEIN-RELATED"/>
    <property type="match status" value="1"/>
</dbReference>
<dbReference type="GO" id="GO:0006865">
    <property type="term" value="P:amino acid transport"/>
    <property type="evidence" value="ECO:0007669"/>
    <property type="project" value="UniProtKB-KW"/>
</dbReference>
<gene>
    <name evidence="9" type="ORF">IFM89_023764</name>
</gene>
<name>A0A835GYW4_9MAGN</name>
<dbReference type="InterPro" id="IPR013057">
    <property type="entry name" value="AA_transpt_TM"/>
</dbReference>
<accession>A0A835GYW4</accession>
<feature type="transmembrane region" description="Helical" evidence="7">
    <location>
        <begin position="296"/>
        <end position="317"/>
    </location>
</feature>
<evidence type="ECO:0000256" key="4">
    <source>
        <dbReference type="ARBA" id="ARBA00022970"/>
    </source>
</evidence>
<dbReference type="GO" id="GO:0016020">
    <property type="term" value="C:membrane"/>
    <property type="evidence" value="ECO:0007669"/>
    <property type="project" value="UniProtKB-SubCell"/>
</dbReference>
<evidence type="ECO:0000259" key="8">
    <source>
        <dbReference type="Pfam" id="PF01490"/>
    </source>
</evidence>
<evidence type="ECO:0000313" key="9">
    <source>
        <dbReference type="EMBL" id="KAF9589446.1"/>
    </source>
</evidence>
<evidence type="ECO:0000256" key="2">
    <source>
        <dbReference type="ARBA" id="ARBA00022448"/>
    </source>
</evidence>
<dbReference type="AlphaFoldDB" id="A0A835GYW4"/>
<feature type="transmembrane region" description="Helical" evidence="7">
    <location>
        <begin position="388"/>
        <end position="408"/>
    </location>
</feature>
<organism evidence="9 10">
    <name type="scientific">Coptis chinensis</name>
    <dbReference type="NCBI Taxonomy" id="261450"/>
    <lineage>
        <taxon>Eukaryota</taxon>
        <taxon>Viridiplantae</taxon>
        <taxon>Streptophyta</taxon>
        <taxon>Embryophyta</taxon>
        <taxon>Tracheophyta</taxon>
        <taxon>Spermatophyta</taxon>
        <taxon>Magnoliopsida</taxon>
        <taxon>Ranunculales</taxon>
        <taxon>Ranunculaceae</taxon>
        <taxon>Coptidoideae</taxon>
        <taxon>Coptis</taxon>
    </lineage>
</organism>
<feature type="transmembrane region" description="Helical" evidence="7">
    <location>
        <begin position="15"/>
        <end position="34"/>
    </location>
</feature>
<evidence type="ECO:0000256" key="5">
    <source>
        <dbReference type="ARBA" id="ARBA00022989"/>
    </source>
</evidence>
<keyword evidence="2" id="KW-0813">Transport</keyword>
<feature type="transmembrane region" description="Helical" evidence="7">
    <location>
        <begin position="257"/>
        <end position="280"/>
    </location>
</feature>
<feature type="transmembrane region" description="Helical" evidence="7">
    <location>
        <begin position="144"/>
        <end position="160"/>
    </location>
</feature>
<keyword evidence="3 7" id="KW-0812">Transmembrane</keyword>
<dbReference type="Pfam" id="PF01490">
    <property type="entry name" value="Aa_trans"/>
    <property type="match status" value="1"/>
</dbReference>
<dbReference type="EMBL" id="JADFTS010000009">
    <property type="protein sequence ID" value="KAF9589446.1"/>
    <property type="molecule type" value="Genomic_DNA"/>
</dbReference>
<feature type="domain" description="Amino acid transporter transmembrane" evidence="8">
    <location>
        <begin position="11"/>
        <end position="443"/>
    </location>
</feature>
<feature type="transmembrane region" description="Helical" evidence="7">
    <location>
        <begin position="428"/>
        <end position="448"/>
    </location>
</feature>